<dbReference type="EMBL" id="JADIKI010000021">
    <property type="protein sequence ID" value="MFK2853924.1"/>
    <property type="molecule type" value="Genomic_DNA"/>
</dbReference>
<evidence type="ECO:0000313" key="3">
    <source>
        <dbReference type="Proteomes" id="UP001620409"/>
    </source>
</evidence>
<proteinExistence type="predicted"/>
<gene>
    <name evidence="2" type="ORF">ISP18_04910</name>
</gene>
<dbReference type="InterPro" id="IPR032710">
    <property type="entry name" value="NTF2-like_dom_sf"/>
</dbReference>
<feature type="chain" id="PRO_5045341430" evidence="1">
    <location>
        <begin position="21"/>
        <end position="170"/>
    </location>
</feature>
<protein>
    <submittedName>
        <fullName evidence="2">Nuclear transport factor 2 family protein</fullName>
    </submittedName>
</protein>
<reference evidence="2 3" key="1">
    <citation type="submission" date="2020-10" db="EMBL/GenBank/DDBJ databases">
        <title>Phylogeny of dyella-like bacteria.</title>
        <authorList>
            <person name="Fu J."/>
        </authorList>
    </citation>
    <scope>NUCLEOTIDE SEQUENCE [LARGE SCALE GENOMIC DNA]</scope>
    <source>
        <strain evidence="2 3">DHG40</strain>
    </source>
</reference>
<keyword evidence="1" id="KW-0732">Signal</keyword>
<name>A0ABW8IFG7_9GAMM</name>
<dbReference type="Gene3D" id="3.10.450.50">
    <property type="match status" value="1"/>
</dbReference>
<dbReference type="Proteomes" id="UP001620409">
    <property type="component" value="Unassembled WGS sequence"/>
</dbReference>
<dbReference type="SUPFAM" id="SSF54427">
    <property type="entry name" value="NTF2-like"/>
    <property type="match status" value="1"/>
</dbReference>
<evidence type="ECO:0000256" key="1">
    <source>
        <dbReference type="SAM" id="SignalP"/>
    </source>
</evidence>
<dbReference type="RefSeq" id="WP_380017583.1">
    <property type="nucleotide sequence ID" value="NZ_JADIKI010000021.1"/>
</dbReference>
<accession>A0ABW8IFG7</accession>
<keyword evidence="3" id="KW-1185">Reference proteome</keyword>
<feature type="signal peptide" evidence="1">
    <location>
        <begin position="1"/>
        <end position="20"/>
    </location>
</feature>
<sequence length="170" mass="18576">MKKIIFIGAILLLLGSNVTAMDRSDGSTGTASQDVADIQRVMEAYHHAVATHDGKSVSELFFDHGSTLVNVLSDKTFAAARAKNASAQKVRVSSYRDYAAFVSSTKSDLDPRHTDVRITSDGTVASVYFHFEYVIDGKVENRGDETWQLVKTVDGWRIVIITYSSNPGAV</sequence>
<evidence type="ECO:0000313" key="2">
    <source>
        <dbReference type="EMBL" id="MFK2853924.1"/>
    </source>
</evidence>
<comment type="caution">
    <text evidence="2">The sequence shown here is derived from an EMBL/GenBank/DDBJ whole genome shotgun (WGS) entry which is preliminary data.</text>
</comment>
<organism evidence="2 3">
    <name type="scientific">Dyella humi</name>
    <dbReference type="NCBI Taxonomy" id="1770547"/>
    <lineage>
        <taxon>Bacteria</taxon>
        <taxon>Pseudomonadati</taxon>
        <taxon>Pseudomonadota</taxon>
        <taxon>Gammaproteobacteria</taxon>
        <taxon>Lysobacterales</taxon>
        <taxon>Rhodanobacteraceae</taxon>
        <taxon>Dyella</taxon>
    </lineage>
</organism>